<gene>
    <name evidence="2" type="ORF">CYNAS_LOCUS8612</name>
</gene>
<keyword evidence="3" id="KW-1185">Reference proteome</keyword>
<keyword evidence="1" id="KW-0472">Membrane</keyword>
<reference evidence="2" key="1">
    <citation type="submission" date="2023-07" db="EMBL/GenBank/DDBJ databases">
        <authorList>
            <consortium name="CYATHOMIX"/>
        </authorList>
    </citation>
    <scope>NUCLEOTIDE SEQUENCE</scope>
    <source>
        <strain evidence="2">N/A</strain>
    </source>
</reference>
<evidence type="ECO:0000313" key="3">
    <source>
        <dbReference type="Proteomes" id="UP001176961"/>
    </source>
</evidence>
<evidence type="ECO:0000256" key="1">
    <source>
        <dbReference type="SAM" id="Phobius"/>
    </source>
</evidence>
<evidence type="ECO:0008006" key="4">
    <source>
        <dbReference type="Google" id="ProtNLM"/>
    </source>
</evidence>
<dbReference type="EMBL" id="CATQJL010000223">
    <property type="protein sequence ID" value="CAJ0596629.1"/>
    <property type="molecule type" value="Genomic_DNA"/>
</dbReference>
<organism evidence="2 3">
    <name type="scientific">Cylicocyclus nassatus</name>
    <name type="common">Nematode worm</name>
    <dbReference type="NCBI Taxonomy" id="53992"/>
    <lineage>
        <taxon>Eukaryota</taxon>
        <taxon>Metazoa</taxon>
        <taxon>Ecdysozoa</taxon>
        <taxon>Nematoda</taxon>
        <taxon>Chromadorea</taxon>
        <taxon>Rhabditida</taxon>
        <taxon>Rhabditina</taxon>
        <taxon>Rhabditomorpha</taxon>
        <taxon>Strongyloidea</taxon>
        <taxon>Strongylidae</taxon>
        <taxon>Cylicocyclus</taxon>
    </lineage>
</organism>
<sequence length="333" mass="36769">MAASVLYENSDKNSEKPCKLGDAPCVAQCQSFFVVNIVNRVATLVIPLPHPAALAKMWKRSLLYLLLVQLLISPSLPRRGFRGISAARSSFLGDGSRTNYYSGSMSARASRGDHPFRNALLGGAVGAAGGILAFEAGKSLLHTNNGVAAHTSHNRDRRHCSTLMKDHGQHNRTRYVVWVCPMNSYCCGNDCCPTTDSKVTDEDTKRLAVVLGIILVTILAMFVIYCWYSSKQQEIIVLDDPSRYTVSHCSEHPKDDFYKASDGIYRSSHVGAPFPHNGYNSQDPNYYLPGYPPPYPPAYPQCYPYQSPTCRTAPQIPTVHNQQQENPIKPAQA</sequence>
<comment type="caution">
    <text evidence="2">The sequence shown here is derived from an EMBL/GenBank/DDBJ whole genome shotgun (WGS) entry which is preliminary data.</text>
</comment>
<keyword evidence="1" id="KW-1133">Transmembrane helix</keyword>
<protein>
    <recommendedName>
        <fullName evidence="4">CX domain-containing protein</fullName>
    </recommendedName>
</protein>
<dbReference type="AlphaFoldDB" id="A0AA36M2R2"/>
<feature type="transmembrane region" description="Helical" evidence="1">
    <location>
        <begin position="207"/>
        <end position="228"/>
    </location>
</feature>
<dbReference type="Proteomes" id="UP001176961">
    <property type="component" value="Unassembled WGS sequence"/>
</dbReference>
<accession>A0AA36M2R2</accession>
<proteinExistence type="predicted"/>
<name>A0AA36M2R2_CYLNA</name>
<evidence type="ECO:0000313" key="2">
    <source>
        <dbReference type="EMBL" id="CAJ0596629.1"/>
    </source>
</evidence>
<keyword evidence="1" id="KW-0812">Transmembrane</keyword>